<dbReference type="Gene3D" id="3.30.70.100">
    <property type="match status" value="1"/>
</dbReference>
<dbReference type="EMBL" id="VCAU01000074">
    <property type="protein sequence ID" value="KAF9886599.1"/>
    <property type="molecule type" value="Genomic_DNA"/>
</dbReference>
<comment type="similarity">
    <text evidence="1">Belongs to the tpcK family.</text>
</comment>
<dbReference type="PANTHER" id="PTHR40260">
    <property type="entry name" value="BLR8190 PROTEIN"/>
    <property type="match status" value="1"/>
</dbReference>
<accession>A0AAD4CHJ2</accession>
<evidence type="ECO:0000313" key="2">
    <source>
        <dbReference type="EMBL" id="KAF9886599.1"/>
    </source>
</evidence>
<dbReference type="InterPro" id="IPR011008">
    <property type="entry name" value="Dimeric_a/b-barrel"/>
</dbReference>
<reference evidence="2" key="2">
    <citation type="submission" date="2020-02" db="EMBL/GenBank/DDBJ databases">
        <authorList>
            <person name="Gilchrist C.L.M."/>
            <person name="Chooi Y.-H."/>
        </authorList>
    </citation>
    <scope>NUCLEOTIDE SEQUENCE</scope>
    <source>
        <strain evidence="2">MST-FP2251</strain>
    </source>
</reference>
<dbReference type="NCBIfam" id="TIGR02118">
    <property type="entry name" value="EthD family reductase"/>
    <property type="match status" value="1"/>
</dbReference>
<dbReference type="GO" id="GO:0016491">
    <property type="term" value="F:oxidoreductase activity"/>
    <property type="evidence" value="ECO:0007669"/>
    <property type="project" value="InterPro"/>
</dbReference>
<name>A0AAD4CHJ2_ASPNN</name>
<dbReference type="AlphaFoldDB" id="A0AAD4CHJ2"/>
<dbReference type="Proteomes" id="UP001194746">
    <property type="component" value="Unassembled WGS sequence"/>
</dbReference>
<comment type="caution">
    <text evidence="2">The sequence shown here is derived from an EMBL/GenBank/DDBJ whole genome shotgun (WGS) entry which is preliminary data.</text>
</comment>
<evidence type="ECO:0008006" key="4">
    <source>
        <dbReference type="Google" id="ProtNLM"/>
    </source>
</evidence>
<evidence type="ECO:0000256" key="1">
    <source>
        <dbReference type="ARBA" id="ARBA00005986"/>
    </source>
</evidence>
<dbReference type="PANTHER" id="PTHR40260:SF2">
    <property type="entry name" value="BLR8190 PROTEIN"/>
    <property type="match status" value="1"/>
</dbReference>
<proteinExistence type="inferred from homology"/>
<dbReference type="InterPro" id="IPR009799">
    <property type="entry name" value="EthD_dom"/>
</dbReference>
<sequence>MTFTITVLYPREAEVDVDYYINGHIPLAERLAGKNVLLSWEVFTFPADAPYCVQANMTWSSAEAQAAAVSGEDGKVMVDDIKKFAKVPPIVMTQQFVAKSSSG</sequence>
<keyword evidence="3" id="KW-1185">Reference proteome</keyword>
<reference evidence="2" key="1">
    <citation type="journal article" date="2019" name="Beilstein J. Org. Chem.">
        <title>Nanangenines: drimane sesquiterpenoids as the dominant metabolite cohort of a novel Australian fungus, Aspergillus nanangensis.</title>
        <authorList>
            <person name="Lacey H.J."/>
            <person name="Gilchrist C.L.M."/>
            <person name="Crombie A."/>
            <person name="Kalaitzis J.A."/>
            <person name="Vuong D."/>
            <person name="Rutledge P.J."/>
            <person name="Turner P."/>
            <person name="Pitt J.I."/>
            <person name="Lacey E."/>
            <person name="Chooi Y.H."/>
            <person name="Piggott A.M."/>
        </authorList>
    </citation>
    <scope>NUCLEOTIDE SEQUENCE</scope>
    <source>
        <strain evidence="2">MST-FP2251</strain>
    </source>
</reference>
<protein>
    <recommendedName>
        <fullName evidence="4">EthD domain-containing protein</fullName>
    </recommendedName>
</protein>
<dbReference type="SUPFAM" id="SSF54909">
    <property type="entry name" value="Dimeric alpha+beta barrel"/>
    <property type="match status" value="1"/>
</dbReference>
<organism evidence="2 3">
    <name type="scientific">Aspergillus nanangensis</name>
    <dbReference type="NCBI Taxonomy" id="2582783"/>
    <lineage>
        <taxon>Eukaryota</taxon>
        <taxon>Fungi</taxon>
        <taxon>Dikarya</taxon>
        <taxon>Ascomycota</taxon>
        <taxon>Pezizomycotina</taxon>
        <taxon>Eurotiomycetes</taxon>
        <taxon>Eurotiomycetidae</taxon>
        <taxon>Eurotiales</taxon>
        <taxon>Aspergillaceae</taxon>
        <taxon>Aspergillus</taxon>
        <taxon>Aspergillus subgen. Circumdati</taxon>
    </lineage>
</organism>
<evidence type="ECO:0000313" key="3">
    <source>
        <dbReference type="Proteomes" id="UP001194746"/>
    </source>
</evidence>
<gene>
    <name evidence="2" type="ORF">FE257_011239</name>
</gene>